<dbReference type="InterPro" id="IPR000873">
    <property type="entry name" value="AMP-dep_synth/lig_dom"/>
</dbReference>
<dbReference type="PANTHER" id="PTHR43859">
    <property type="entry name" value="ACYL-ACTIVATING ENZYME"/>
    <property type="match status" value="1"/>
</dbReference>
<evidence type="ECO:0000259" key="5">
    <source>
        <dbReference type="Pfam" id="PF00501"/>
    </source>
</evidence>
<reference evidence="6" key="2">
    <citation type="journal article" date="2021" name="Microbiol. Resour. Announc.">
        <title>Complete Genome Sequence of Polycladomyces abyssicola JIR-001T, Isolated from Hemipelagic Sediment in Deep Seawater.</title>
        <authorList>
            <person name="Tsubouchi T."/>
            <person name="Kaneko Y."/>
        </authorList>
    </citation>
    <scope>NUCLEOTIDE SEQUENCE</scope>
    <source>
        <strain evidence="6">JIR-001</strain>
    </source>
</reference>
<evidence type="ECO:0000256" key="2">
    <source>
        <dbReference type="ARBA" id="ARBA00022598"/>
    </source>
</evidence>
<proteinExistence type="inferred from homology"/>
<evidence type="ECO:0000256" key="4">
    <source>
        <dbReference type="ARBA" id="ARBA00023098"/>
    </source>
</evidence>
<evidence type="ECO:0000313" key="7">
    <source>
        <dbReference type="Proteomes" id="UP000677436"/>
    </source>
</evidence>
<keyword evidence="7" id="KW-1185">Reference proteome</keyword>
<comment type="similarity">
    <text evidence="1">Belongs to the ATP-dependent AMP-binding enzyme family.</text>
</comment>
<keyword evidence="3" id="KW-0276">Fatty acid metabolism</keyword>
<evidence type="ECO:0000256" key="1">
    <source>
        <dbReference type="ARBA" id="ARBA00006432"/>
    </source>
</evidence>
<gene>
    <name evidence="6" type="ORF">JIR001_12570</name>
</gene>
<evidence type="ECO:0000313" key="6">
    <source>
        <dbReference type="EMBL" id="BCU81474.1"/>
    </source>
</evidence>
<sequence>MEKPLFQKVWSKAQWDGLPVHRSLLTPMMFLERALHVFPEKTAVVDGKRRFTYAEFGSRVYRLASALHKAGIEKGDRVAVLSPNTVEFLEAYFAVPQIGAVMVPINRLLSSQEVKYILQHSEAKALIPTGSWVTYWNRCGTSWNTWNR</sequence>
<dbReference type="GO" id="GO:0016874">
    <property type="term" value="F:ligase activity"/>
    <property type="evidence" value="ECO:0007669"/>
    <property type="project" value="UniProtKB-KW"/>
</dbReference>
<dbReference type="AlphaFoldDB" id="A0A8D5UFS2"/>
<protein>
    <recommendedName>
        <fullName evidence="5">AMP-dependent synthetase/ligase domain-containing protein</fullName>
    </recommendedName>
</protein>
<reference evidence="6" key="1">
    <citation type="journal article" date="2013" name="Int. J. Syst. Evol. Microbiol.">
        <title>Polycladomyces abyssicola gen. nov., sp. nov., a thermophilic filamentous bacterium isolated from hemipelagic sediment.</title>
        <authorList>
            <person name="Tsubouchi T."/>
            <person name="Shimane Y."/>
            <person name="Mori K."/>
            <person name="Usui K."/>
            <person name="Hiraki T."/>
            <person name="Tame A."/>
            <person name="Uematsu K."/>
            <person name="Maruyama T."/>
            <person name="Hatada Y."/>
        </authorList>
    </citation>
    <scope>NUCLEOTIDE SEQUENCE</scope>
    <source>
        <strain evidence="6">JIR-001</strain>
    </source>
</reference>
<accession>A0A8D5UFS2</accession>
<name>A0A8D5UFS2_9BACL</name>
<feature type="domain" description="AMP-dependent synthetase/ligase" evidence="5">
    <location>
        <begin position="31"/>
        <end position="127"/>
    </location>
</feature>
<dbReference type="PANTHER" id="PTHR43859:SF4">
    <property type="entry name" value="BUTANOATE--COA LIGASE AAE1-RELATED"/>
    <property type="match status" value="1"/>
</dbReference>
<dbReference type="Gene3D" id="3.40.50.980">
    <property type="match status" value="1"/>
</dbReference>
<dbReference type="KEGG" id="pabs:JIR001_12570"/>
<keyword evidence="2" id="KW-0436">Ligase</keyword>
<dbReference type="Pfam" id="PF00501">
    <property type="entry name" value="AMP-binding"/>
    <property type="match status" value="1"/>
</dbReference>
<dbReference type="Proteomes" id="UP000677436">
    <property type="component" value="Chromosome"/>
</dbReference>
<dbReference type="RefSeq" id="WP_212774702.1">
    <property type="nucleotide sequence ID" value="NZ_AP024601.1"/>
</dbReference>
<dbReference type="SUPFAM" id="SSF56801">
    <property type="entry name" value="Acetyl-CoA synthetase-like"/>
    <property type="match status" value="1"/>
</dbReference>
<organism evidence="6 7">
    <name type="scientific">Polycladomyces abyssicola</name>
    <dbReference type="NCBI Taxonomy" id="1125966"/>
    <lineage>
        <taxon>Bacteria</taxon>
        <taxon>Bacillati</taxon>
        <taxon>Bacillota</taxon>
        <taxon>Bacilli</taxon>
        <taxon>Bacillales</taxon>
        <taxon>Thermoactinomycetaceae</taxon>
        <taxon>Polycladomyces</taxon>
    </lineage>
</organism>
<dbReference type="EMBL" id="AP024601">
    <property type="protein sequence ID" value="BCU81474.1"/>
    <property type="molecule type" value="Genomic_DNA"/>
</dbReference>
<evidence type="ECO:0000256" key="3">
    <source>
        <dbReference type="ARBA" id="ARBA00022832"/>
    </source>
</evidence>
<dbReference type="GO" id="GO:0006631">
    <property type="term" value="P:fatty acid metabolic process"/>
    <property type="evidence" value="ECO:0007669"/>
    <property type="project" value="UniProtKB-KW"/>
</dbReference>
<keyword evidence="4" id="KW-0443">Lipid metabolism</keyword>